<evidence type="ECO:0000256" key="12">
    <source>
        <dbReference type="ARBA" id="ARBA00057127"/>
    </source>
</evidence>
<evidence type="ECO:0000256" key="15">
    <source>
        <dbReference type="ARBA" id="ARBA00078806"/>
    </source>
</evidence>
<comment type="subunit">
    <text evidence="13">Homodimer; disulfide-linked. Interacts with PDGFB and IGFBP3. Forms a transient ternary complex with PDGFB and PDGFRB in TGN.</text>
</comment>
<keyword evidence="5 18" id="KW-0812">Transmembrane</keyword>
<gene>
    <name evidence="20" type="primary">LYVE1</name>
</gene>
<evidence type="ECO:0000256" key="14">
    <source>
        <dbReference type="ARBA" id="ARBA00074556"/>
    </source>
</evidence>
<evidence type="ECO:0000256" key="6">
    <source>
        <dbReference type="ARBA" id="ARBA00022729"/>
    </source>
</evidence>
<keyword evidence="21" id="KW-1185">Reference proteome</keyword>
<dbReference type="Ensembl" id="ENSACAT00000008774.4">
    <property type="protein sequence ID" value="ENSACAP00000008591.3"/>
    <property type="gene ID" value="ENSACAG00000008787.4"/>
</dbReference>
<keyword evidence="10" id="KW-0675">Receptor</keyword>
<evidence type="ECO:0000256" key="1">
    <source>
        <dbReference type="ARBA" id="ARBA00004167"/>
    </source>
</evidence>
<keyword evidence="4" id="KW-0964">Secreted</keyword>
<dbReference type="InParanoid" id="G1KI55"/>
<dbReference type="FunFam" id="3.10.100.10:FF:000057">
    <property type="entry name" value="Lymphatic vessel endothelial hyaluronic acid receptor 1"/>
    <property type="match status" value="1"/>
</dbReference>
<organism evidence="20 21">
    <name type="scientific">Anolis carolinensis</name>
    <name type="common">Green anole</name>
    <name type="synonym">American chameleon</name>
    <dbReference type="NCBI Taxonomy" id="28377"/>
    <lineage>
        <taxon>Eukaryota</taxon>
        <taxon>Metazoa</taxon>
        <taxon>Chordata</taxon>
        <taxon>Craniata</taxon>
        <taxon>Vertebrata</taxon>
        <taxon>Euteleostomi</taxon>
        <taxon>Lepidosauria</taxon>
        <taxon>Squamata</taxon>
        <taxon>Bifurcata</taxon>
        <taxon>Unidentata</taxon>
        <taxon>Episquamata</taxon>
        <taxon>Toxicofera</taxon>
        <taxon>Iguania</taxon>
        <taxon>Dactyloidae</taxon>
        <taxon>Anolis</taxon>
    </lineage>
</organism>
<evidence type="ECO:0000256" key="3">
    <source>
        <dbReference type="ARBA" id="ARBA00022448"/>
    </source>
</evidence>
<dbReference type="GO" id="GO:0005886">
    <property type="term" value="C:plasma membrane"/>
    <property type="evidence" value="ECO:0000318"/>
    <property type="project" value="GO_Central"/>
</dbReference>
<evidence type="ECO:0000256" key="10">
    <source>
        <dbReference type="ARBA" id="ARBA00023170"/>
    </source>
</evidence>
<dbReference type="Pfam" id="PF00193">
    <property type="entry name" value="Xlink"/>
    <property type="match status" value="1"/>
</dbReference>
<dbReference type="PROSITE" id="PS50963">
    <property type="entry name" value="LINK_2"/>
    <property type="match status" value="1"/>
</dbReference>
<dbReference type="CDD" id="cd03516">
    <property type="entry name" value="Link_domain_CD44_like"/>
    <property type="match status" value="1"/>
</dbReference>
<evidence type="ECO:0000259" key="19">
    <source>
        <dbReference type="PROSITE" id="PS50963"/>
    </source>
</evidence>
<keyword evidence="3" id="KW-0813">Transport</keyword>
<comment type="caution">
    <text evidence="17">Lacks conserved residue(s) required for the propagation of feature annotation.</text>
</comment>
<dbReference type="PANTHER" id="PTHR10225">
    <property type="entry name" value="HYALURONAN RECEPTOR"/>
    <property type="match status" value="1"/>
</dbReference>
<evidence type="ECO:0000256" key="5">
    <source>
        <dbReference type="ARBA" id="ARBA00022692"/>
    </source>
</evidence>
<evidence type="ECO:0000256" key="16">
    <source>
        <dbReference type="ARBA" id="ARBA00081249"/>
    </source>
</evidence>
<evidence type="ECO:0000256" key="18">
    <source>
        <dbReference type="SAM" id="Phobius"/>
    </source>
</evidence>
<dbReference type="InterPro" id="IPR043210">
    <property type="entry name" value="CD44_antigen-like"/>
</dbReference>
<evidence type="ECO:0000256" key="13">
    <source>
        <dbReference type="ARBA" id="ARBA00063369"/>
    </source>
</evidence>
<reference evidence="20" key="3">
    <citation type="submission" date="2025-09" db="UniProtKB">
        <authorList>
            <consortium name="Ensembl"/>
        </authorList>
    </citation>
    <scope>IDENTIFICATION</scope>
</reference>
<keyword evidence="8 18" id="KW-0472">Membrane</keyword>
<dbReference type="AlphaFoldDB" id="G1KI55"/>
<comment type="function">
    <text evidence="12">Ligand-specific transporter trafficking between intracellular organelles (TGN) and the plasma membrane. Plays a role in autocrine regulation of cell growth mediated by growth regulators containing cell surface retention sequence binding (CRS). May act as a hyaluronan (HA) transporter, either mediating its uptake for catabolism within lymphatic endothelial cells themselves, or its transport into the lumen of afferent lymphatic vessels for subsequent re-uptake and degradation in lymph nodes. Binds to pericelluar hyaluronan matrices deposited on the surface of leukocytes and facilitates cell adhesion and migration through lymphatic endothelium.</text>
</comment>
<dbReference type="GO" id="GO:0030214">
    <property type="term" value="P:hyaluronan catabolic process"/>
    <property type="evidence" value="ECO:0007669"/>
    <property type="project" value="Ensembl"/>
</dbReference>
<evidence type="ECO:0000256" key="9">
    <source>
        <dbReference type="ARBA" id="ARBA00023157"/>
    </source>
</evidence>
<dbReference type="InterPro" id="IPR000538">
    <property type="entry name" value="Link_dom"/>
</dbReference>
<feature type="disulfide bond" evidence="17">
    <location>
        <begin position="176"/>
        <end position="197"/>
    </location>
</feature>
<keyword evidence="11" id="KW-0325">Glycoprotein</keyword>
<evidence type="ECO:0000256" key="8">
    <source>
        <dbReference type="ARBA" id="ARBA00023136"/>
    </source>
</evidence>
<dbReference type="InterPro" id="IPR016187">
    <property type="entry name" value="CTDL_fold"/>
</dbReference>
<sequence length="340" mass="37781">MCMFSESALSPVFQIVLYGFVGCHVFPDSDLDQGMAFELDNNFVPSCKIGSGISAALKKGPHSNFTRCGSASLYQHSRLGSSRTWISLVSLIMAFRFGITFFFFSVWIINLTIQGTFLSKDIYTSKCRIAGITLVSYKNQANFNFTEAQQVCRQLDLMLAHNSEVEKAWKHGFETCSFGWVAERYAVISRIIPNEKCGQNKTGVAIWRLPVNRKARAYCYNSSDTWVNSCIPEATTLALPDVSTEMNSTSTFLPQDTSAIVQTSEPPQTKGLQKLYRVKCVTEIITPKPTTEEEIVLSPDKRTAFKNDGVQFGGVPIALLVLALIFFVASVVLAVCYIKK</sequence>
<proteinExistence type="predicted"/>
<protein>
    <recommendedName>
        <fullName evidence="14">Lymphatic vessel endothelial hyaluronic acid receptor 1</fullName>
    </recommendedName>
    <alternativeName>
        <fullName evidence="16">Cell surface retention sequence-binding protein 1</fullName>
    </alternativeName>
    <alternativeName>
        <fullName evidence="15">Extracellular link domain-containing protein 1</fullName>
    </alternativeName>
</protein>
<dbReference type="Bgee" id="ENSACAG00000008787">
    <property type="expression patterns" value="Expressed in lung and 9 other cell types or tissues"/>
</dbReference>
<feature type="domain" description="Link" evidence="19">
    <location>
        <begin position="131"/>
        <end position="221"/>
    </location>
</feature>
<evidence type="ECO:0000256" key="2">
    <source>
        <dbReference type="ARBA" id="ARBA00004613"/>
    </source>
</evidence>
<dbReference type="GO" id="GO:0004888">
    <property type="term" value="F:transmembrane signaling receptor activity"/>
    <property type="evidence" value="ECO:0000318"/>
    <property type="project" value="GO_Central"/>
</dbReference>
<keyword evidence="7 18" id="KW-1133">Transmembrane helix</keyword>
<feature type="transmembrane region" description="Helical" evidence="18">
    <location>
        <begin position="317"/>
        <end position="338"/>
    </location>
</feature>
<evidence type="ECO:0000256" key="4">
    <source>
        <dbReference type="ARBA" id="ARBA00022525"/>
    </source>
</evidence>
<accession>G1KI55</accession>
<dbReference type="GO" id="GO:0038024">
    <property type="term" value="F:cargo receptor activity"/>
    <property type="evidence" value="ECO:0007669"/>
    <property type="project" value="Ensembl"/>
</dbReference>
<dbReference type="SMART" id="SM00445">
    <property type="entry name" value="LINK"/>
    <property type="match status" value="1"/>
</dbReference>
<comment type="subcellular location">
    <subcellularLocation>
        <location evidence="1">Membrane</location>
        <topology evidence="1">Single-pass membrane protein</topology>
    </subcellularLocation>
    <subcellularLocation>
        <location evidence="2">Secreted</location>
    </subcellularLocation>
</comment>
<dbReference type="GO" id="GO:0006898">
    <property type="term" value="P:receptor-mediated endocytosis"/>
    <property type="evidence" value="ECO:0007669"/>
    <property type="project" value="Ensembl"/>
</dbReference>
<dbReference type="PANTHER" id="PTHR10225:SF2">
    <property type="entry name" value="LYMPHATIC VESSEL ENDOTHELIAL HYALURONIC ACID RECEPTOR 1"/>
    <property type="match status" value="1"/>
</dbReference>
<evidence type="ECO:0000313" key="21">
    <source>
        <dbReference type="Proteomes" id="UP000001646"/>
    </source>
</evidence>
<keyword evidence="6" id="KW-0732">Signal</keyword>
<dbReference type="SUPFAM" id="SSF56436">
    <property type="entry name" value="C-type lectin-like"/>
    <property type="match status" value="1"/>
</dbReference>
<dbReference type="InterPro" id="IPR016186">
    <property type="entry name" value="C-type_lectin-like/link_sf"/>
</dbReference>
<dbReference type="GO" id="GO:0005576">
    <property type="term" value="C:extracellular region"/>
    <property type="evidence" value="ECO:0007669"/>
    <property type="project" value="UniProtKB-SubCell"/>
</dbReference>
<evidence type="ECO:0000256" key="11">
    <source>
        <dbReference type="ARBA" id="ARBA00023180"/>
    </source>
</evidence>
<dbReference type="GO" id="GO:0007155">
    <property type="term" value="P:cell adhesion"/>
    <property type="evidence" value="ECO:0007669"/>
    <property type="project" value="InterPro"/>
</dbReference>
<keyword evidence="9 17" id="KW-1015">Disulfide bond</keyword>
<evidence type="ECO:0000256" key="17">
    <source>
        <dbReference type="PROSITE-ProRule" id="PRU00323"/>
    </source>
</evidence>
<evidence type="ECO:0000313" key="20">
    <source>
        <dbReference type="Ensembl" id="ENSACAP00000008591.3"/>
    </source>
</evidence>
<dbReference type="STRING" id="28377.ENSACAP00000008591"/>
<name>G1KI55_ANOCA</name>
<reference evidence="20 21" key="1">
    <citation type="submission" date="2009-12" db="EMBL/GenBank/DDBJ databases">
        <title>The Genome Sequence of Anolis carolinensis (Green Anole Lizard).</title>
        <authorList>
            <consortium name="The Genome Sequencing Platform"/>
            <person name="Di Palma F."/>
            <person name="Alfoldi J."/>
            <person name="Heiman D."/>
            <person name="Young S."/>
            <person name="Grabherr M."/>
            <person name="Johnson J."/>
            <person name="Lander E.S."/>
            <person name="Lindblad-Toh K."/>
        </authorList>
    </citation>
    <scope>NUCLEOTIDE SEQUENCE [LARGE SCALE GENOMIC DNA]</scope>
    <source>
        <strain evidence="20 21">JBL SC #1</strain>
    </source>
</reference>
<reference evidence="20" key="2">
    <citation type="submission" date="2025-08" db="UniProtKB">
        <authorList>
            <consortium name="Ensembl"/>
        </authorList>
    </citation>
    <scope>IDENTIFICATION</scope>
</reference>
<evidence type="ECO:0000256" key="7">
    <source>
        <dbReference type="ARBA" id="ARBA00022989"/>
    </source>
</evidence>
<dbReference type="eggNOG" id="ENOG502RY70">
    <property type="taxonomic scope" value="Eukaryota"/>
</dbReference>
<dbReference type="GO" id="GO:0002693">
    <property type="term" value="P:positive regulation of cellular extravasation"/>
    <property type="evidence" value="ECO:0007669"/>
    <property type="project" value="Ensembl"/>
</dbReference>
<dbReference type="Gene3D" id="3.10.100.10">
    <property type="entry name" value="Mannose-Binding Protein A, subunit A"/>
    <property type="match status" value="1"/>
</dbReference>
<dbReference type="HOGENOM" id="CLU_074364_1_0_1"/>
<feature type="transmembrane region" description="Helical" evidence="18">
    <location>
        <begin position="85"/>
        <end position="109"/>
    </location>
</feature>
<dbReference type="Proteomes" id="UP000001646">
    <property type="component" value="Chromosome 1"/>
</dbReference>
<dbReference type="GO" id="GO:0005540">
    <property type="term" value="F:hyaluronic acid binding"/>
    <property type="evidence" value="ECO:0000318"/>
    <property type="project" value="GO_Central"/>
</dbReference>
<dbReference type="GeneTree" id="ENSGT00530000063822"/>